<dbReference type="Pfam" id="PF12704">
    <property type="entry name" value="MacB_PCD"/>
    <property type="match status" value="1"/>
</dbReference>
<keyword evidence="5 6" id="KW-0472">Membrane</keyword>
<keyword evidence="2" id="KW-1003">Cell membrane</keyword>
<feature type="transmembrane region" description="Helical" evidence="6">
    <location>
        <begin position="347"/>
        <end position="367"/>
    </location>
</feature>
<feature type="transmembrane region" description="Helical" evidence="6">
    <location>
        <begin position="388"/>
        <end position="409"/>
    </location>
</feature>
<dbReference type="InterPro" id="IPR050250">
    <property type="entry name" value="Macrolide_Exporter_MacB"/>
</dbReference>
<reference evidence="9 10" key="1">
    <citation type="submission" date="2020-02" db="EMBL/GenBank/DDBJ databases">
        <title>Draft genome sequence of Lactococcus sp. Hs30E4-3.</title>
        <authorList>
            <person name="Noda S."/>
            <person name="Yuki M."/>
            <person name="Ohkuma M."/>
        </authorList>
    </citation>
    <scope>NUCLEOTIDE SEQUENCE [LARGE SCALE GENOMIC DNA]</scope>
    <source>
        <strain evidence="9 10">Hs30E4-3</strain>
    </source>
</reference>
<evidence type="ECO:0000313" key="10">
    <source>
        <dbReference type="Proteomes" id="UP000480303"/>
    </source>
</evidence>
<dbReference type="EMBL" id="BLLI01000089">
    <property type="protein sequence ID" value="GFH43406.1"/>
    <property type="molecule type" value="Genomic_DNA"/>
</dbReference>
<evidence type="ECO:0000256" key="2">
    <source>
        <dbReference type="ARBA" id="ARBA00022475"/>
    </source>
</evidence>
<feature type="domain" description="ABC3 transporter permease C-terminal" evidence="7">
    <location>
        <begin position="348"/>
        <end position="496"/>
    </location>
</feature>
<dbReference type="PANTHER" id="PTHR30572">
    <property type="entry name" value="MEMBRANE COMPONENT OF TRANSPORTER-RELATED"/>
    <property type="match status" value="1"/>
</dbReference>
<evidence type="ECO:0000256" key="4">
    <source>
        <dbReference type="ARBA" id="ARBA00022989"/>
    </source>
</evidence>
<dbReference type="Pfam" id="PF02687">
    <property type="entry name" value="FtsX"/>
    <property type="match status" value="1"/>
</dbReference>
<evidence type="ECO:0000313" key="9">
    <source>
        <dbReference type="EMBL" id="GFH43406.1"/>
    </source>
</evidence>
<dbReference type="Proteomes" id="UP000480303">
    <property type="component" value="Unassembled WGS sequence"/>
</dbReference>
<evidence type="ECO:0000259" key="8">
    <source>
        <dbReference type="Pfam" id="PF12704"/>
    </source>
</evidence>
<dbReference type="InterPro" id="IPR003838">
    <property type="entry name" value="ABC3_permease_C"/>
</dbReference>
<dbReference type="AlphaFoldDB" id="A0A6A0BF52"/>
<dbReference type="PANTHER" id="PTHR30572:SF9">
    <property type="entry name" value="ABC TRANSPORTER PERMEASE PROTEIN"/>
    <property type="match status" value="1"/>
</dbReference>
<evidence type="ECO:0000256" key="5">
    <source>
        <dbReference type="ARBA" id="ARBA00023136"/>
    </source>
</evidence>
<keyword evidence="4 6" id="KW-1133">Transmembrane helix</keyword>
<keyword evidence="10" id="KW-1185">Reference proteome</keyword>
<protein>
    <submittedName>
        <fullName evidence="9">Transporter</fullName>
    </submittedName>
</protein>
<keyword evidence="3 6" id="KW-0812">Transmembrane</keyword>
<dbReference type="InterPro" id="IPR025857">
    <property type="entry name" value="MacB_PCD"/>
</dbReference>
<evidence type="ECO:0000256" key="6">
    <source>
        <dbReference type="SAM" id="Phobius"/>
    </source>
</evidence>
<feature type="domain" description="MacB-like periplasmic core" evidence="8">
    <location>
        <begin position="31"/>
        <end position="314"/>
    </location>
</feature>
<feature type="transmembrane region" description="Helical" evidence="6">
    <location>
        <begin position="467"/>
        <end position="492"/>
    </location>
</feature>
<evidence type="ECO:0000256" key="3">
    <source>
        <dbReference type="ARBA" id="ARBA00022692"/>
    </source>
</evidence>
<accession>A0A6A0BF52</accession>
<gene>
    <name evidence="9" type="ORF">Hs30E_19570</name>
</gene>
<evidence type="ECO:0000259" key="7">
    <source>
        <dbReference type="Pfam" id="PF02687"/>
    </source>
</evidence>
<proteinExistence type="predicted"/>
<evidence type="ECO:0000256" key="1">
    <source>
        <dbReference type="ARBA" id="ARBA00004651"/>
    </source>
</evidence>
<comment type="caution">
    <text evidence="9">The sequence shown here is derived from an EMBL/GenBank/DDBJ whole genome shotgun (WGS) entry which is preliminary data.</text>
</comment>
<comment type="subcellular location">
    <subcellularLocation>
        <location evidence="1">Cell membrane</location>
        <topology evidence="1">Multi-pass membrane protein</topology>
    </subcellularLocation>
</comment>
<dbReference type="GO" id="GO:0022857">
    <property type="term" value="F:transmembrane transporter activity"/>
    <property type="evidence" value="ECO:0007669"/>
    <property type="project" value="TreeGrafter"/>
</dbReference>
<organism evidence="9 10">
    <name type="scientific">Pseudolactococcus hodotermopsidis</name>
    <dbReference type="NCBI Taxonomy" id="2709157"/>
    <lineage>
        <taxon>Bacteria</taxon>
        <taxon>Bacillati</taxon>
        <taxon>Bacillota</taxon>
        <taxon>Bacilli</taxon>
        <taxon>Lactobacillales</taxon>
        <taxon>Streptococcaceae</taxon>
        <taxon>Pseudolactococcus</taxon>
    </lineage>
</organism>
<sequence length="502" mass="55239">MNFFKRAICSVTRQKSKSLILFAVIFLLGNILAGSVIIQQSTQNVEKTTKAKMGAIATIDIDYNDKKVEEAMNSGGFIPAPLSEELIQKLGSSPYVKTYDYSQNYGFQSGALKTYDPQANKEDDSGNNMQSSFSMAGNYFQVHGVQDPKVMDISLGKIKLAQGSVFTADDIKKGNKVVMISKQLADENGLHVGDEMTLDNCLTDETGQPKDKSYDVKAKIVGTYEVMEAPEKKSNKNSGMTGMLDFEKYNTIYMPNVTVASMTKGYLDFMRVEQPSTYQEITDGMPEEAVNKSYFTPVFQLKTVDNVDKFKDEVKPLLPKYYSVMASTDDFEKSASQFTKLSQISKAVIVAAIILSIVLILLVILLFMRDRKRELGIYLSLGDKKLNVIMQIMIEVLAVALVALLLSLVTGKFLGSFASNVFLSSDAGTTTDNVTNGMFVNNALTSLNAGIDAETIANNYAVTFTPFYIVTYLLAGLGTVIVSVLLSTLYIFKLKPKKILLG</sequence>
<name>A0A6A0BF52_9LACT</name>
<dbReference type="RefSeq" id="WP_172209841.1">
    <property type="nucleotide sequence ID" value="NZ_BLLI01000089.1"/>
</dbReference>
<dbReference type="GO" id="GO:0005886">
    <property type="term" value="C:plasma membrane"/>
    <property type="evidence" value="ECO:0007669"/>
    <property type="project" value="UniProtKB-SubCell"/>
</dbReference>